<comment type="caution">
    <text evidence="1">The sequence shown here is derived from an EMBL/GenBank/DDBJ whole genome shotgun (WGS) entry which is preliminary data.</text>
</comment>
<sequence length="104" mass="11395">MSEPPQWQASTLAILFLNSQSAPSLNVNDQSAITARRMYPKSCSQLQPSSWAAIGMLRECIKVCSRKLCAAEQLTQAKPFLNRTQLFAVAAAYGAEMTLGRQAM</sequence>
<reference evidence="1" key="1">
    <citation type="submission" date="2023-03" db="EMBL/GenBank/DDBJ databases">
        <title>Massive genome expansion in bonnet fungi (Mycena s.s.) driven by repeated elements and novel gene families across ecological guilds.</title>
        <authorList>
            <consortium name="Lawrence Berkeley National Laboratory"/>
            <person name="Harder C.B."/>
            <person name="Miyauchi S."/>
            <person name="Viragh M."/>
            <person name="Kuo A."/>
            <person name="Thoen E."/>
            <person name="Andreopoulos B."/>
            <person name="Lu D."/>
            <person name="Skrede I."/>
            <person name="Drula E."/>
            <person name="Henrissat B."/>
            <person name="Morin E."/>
            <person name="Kohler A."/>
            <person name="Barry K."/>
            <person name="LaButti K."/>
            <person name="Morin E."/>
            <person name="Salamov A."/>
            <person name="Lipzen A."/>
            <person name="Mereny Z."/>
            <person name="Hegedus B."/>
            <person name="Baldrian P."/>
            <person name="Stursova M."/>
            <person name="Weitz H."/>
            <person name="Taylor A."/>
            <person name="Grigoriev I.V."/>
            <person name="Nagy L.G."/>
            <person name="Martin F."/>
            <person name="Kauserud H."/>
        </authorList>
    </citation>
    <scope>NUCLEOTIDE SEQUENCE</scope>
    <source>
        <strain evidence="1">CBHHK002</strain>
    </source>
</reference>
<organism evidence="1 2">
    <name type="scientific">Mycena albidolilacea</name>
    <dbReference type="NCBI Taxonomy" id="1033008"/>
    <lineage>
        <taxon>Eukaryota</taxon>
        <taxon>Fungi</taxon>
        <taxon>Dikarya</taxon>
        <taxon>Basidiomycota</taxon>
        <taxon>Agaricomycotina</taxon>
        <taxon>Agaricomycetes</taxon>
        <taxon>Agaricomycetidae</taxon>
        <taxon>Agaricales</taxon>
        <taxon>Marasmiineae</taxon>
        <taxon>Mycenaceae</taxon>
        <taxon>Mycena</taxon>
    </lineage>
</organism>
<dbReference type="AlphaFoldDB" id="A0AAD7EDU8"/>
<name>A0AAD7EDU8_9AGAR</name>
<keyword evidence="2" id="KW-1185">Reference proteome</keyword>
<evidence type="ECO:0000313" key="1">
    <source>
        <dbReference type="EMBL" id="KAJ7315142.1"/>
    </source>
</evidence>
<dbReference type="EMBL" id="JARIHO010000063">
    <property type="protein sequence ID" value="KAJ7315142.1"/>
    <property type="molecule type" value="Genomic_DNA"/>
</dbReference>
<evidence type="ECO:0000313" key="2">
    <source>
        <dbReference type="Proteomes" id="UP001218218"/>
    </source>
</evidence>
<dbReference type="Proteomes" id="UP001218218">
    <property type="component" value="Unassembled WGS sequence"/>
</dbReference>
<accession>A0AAD7EDU8</accession>
<proteinExistence type="predicted"/>
<gene>
    <name evidence="1" type="ORF">DFH08DRAFT_820742</name>
</gene>
<protein>
    <submittedName>
        <fullName evidence="1">Uncharacterized protein</fullName>
    </submittedName>
</protein>